<accession>A0A059F8M0</accession>
<dbReference type="GO" id="GO:0033014">
    <property type="term" value="P:tetrapyrrole biosynthetic process"/>
    <property type="evidence" value="ECO:0007669"/>
    <property type="project" value="InterPro"/>
</dbReference>
<dbReference type="Gene3D" id="3.40.50.10090">
    <property type="match status" value="2"/>
</dbReference>
<protein>
    <submittedName>
        <fullName evidence="2">Uroporphyrinogen-III synthase</fullName>
    </submittedName>
</protein>
<dbReference type="SUPFAM" id="SSF69618">
    <property type="entry name" value="HemD-like"/>
    <property type="match status" value="1"/>
</dbReference>
<feature type="domain" description="Tetrapyrrole biosynthesis uroporphyrinogen III synthase" evidence="1">
    <location>
        <begin position="15"/>
        <end position="225"/>
    </location>
</feature>
<gene>
    <name evidence="2" type="ORF">HHI_16562</name>
</gene>
<dbReference type="CDD" id="cd06578">
    <property type="entry name" value="HemD"/>
    <property type="match status" value="1"/>
</dbReference>
<evidence type="ECO:0000313" key="2">
    <source>
        <dbReference type="EMBL" id="KCZ86903.1"/>
    </source>
</evidence>
<dbReference type="EMBL" id="ARYI01000021">
    <property type="protein sequence ID" value="KCZ86903.1"/>
    <property type="molecule type" value="Genomic_DNA"/>
</dbReference>
<dbReference type="InterPro" id="IPR003754">
    <property type="entry name" value="4pyrrol_synth_uPrphyn_synth"/>
</dbReference>
<dbReference type="AlphaFoldDB" id="A0A059F8M0"/>
<dbReference type="Proteomes" id="UP000025061">
    <property type="component" value="Unassembled WGS sequence"/>
</dbReference>
<sequence>MNLAVIVTRTQPGADETAARLTALGYHAILSPMLSILETGLAPAALEGVRDIIFTSANGVRAFGSARLPASGFTAWCVGPSTATAAREAGFDQVVEGDGDASDLARLILTARAELSGPLLHIANDAAAGHLVASLKAAGLDARFAAAYQTVAAPSLSAGALAALAEGPAILLIHSAKGAEALVQSGAALDRAAAIAISAPAAVPLEKTPLAGLWIAARPNEDALMAALEEAATSLRA</sequence>
<dbReference type="InterPro" id="IPR036108">
    <property type="entry name" value="4pyrrol_syn_uPrphyn_synt_sf"/>
</dbReference>
<proteinExistence type="predicted"/>
<organism evidence="2 3">
    <name type="scientific">Hyphomonas hirschiana VP5</name>
    <dbReference type="NCBI Taxonomy" id="1280951"/>
    <lineage>
        <taxon>Bacteria</taxon>
        <taxon>Pseudomonadati</taxon>
        <taxon>Pseudomonadota</taxon>
        <taxon>Alphaproteobacteria</taxon>
        <taxon>Hyphomonadales</taxon>
        <taxon>Hyphomonadaceae</taxon>
        <taxon>Hyphomonas</taxon>
    </lineage>
</organism>
<dbReference type="Pfam" id="PF02602">
    <property type="entry name" value="HEM4"/>
    <property type="match status" value="1"/>
</dbReference>
<comment type="caution">
    <text evidence="2">The sequence shown here is derived from an EMBL/GenBank/DDBJ whole genome shotgun (WGS) entry which is preliminary data.</text>
</comment>
<dbReference type="PATRIC" id="fig|1280951.3.peg.3338"/>
<evidence type="ECO:0000259" key="1">
    <source>
        <dbReference type="Pfam" id="PF02602"/>
    </source>
</evidence>
<name>A0A059F8M0_9PROT</name>
<dbReference type="RefSeq" id="WP_011648198.1">
    <property type="nucleotide sequence ID" value="NZ_ARYI01000021.1"/>
</dbReference>
<evidence type="ECO:0000313" key="3">
    <source>
        <dbReference type="Proteomes" id="UP000025061"/>
    </source>
</evidence>
<keyword evidence="3" id="KW-1185">Reference proteome</keyword>
<reference evidence="2 3" key="1">
    <citation type="submission" date="2013-04" db="EMBL/GenBank/DDBJ databases">
        <title>Hyphomonas hirschiana VP5 Genome Sequencing.</title>
        <authorList>
            <person name="Lai Q."/>
            <person name="Shao Z."/>
        </authorList>
    </citation>
    <scope>NUCLEOTIDE SEQUENCE [LARGE SCALE GENOMIC DNA]</scope>
    <source>
        <strain evidence="2 3">VP5</strain>
    </source>
</reference>
<dbReference type="GO" id="GO:0004852">
    <property type="term" value="F:uroporphyrinogen-III synthase activity"/>
    <property type="evidence" value="ECO:0007669"/>
    <property type="project" value="InterPro"/>
</dbReference>